<sequence length="207" mass="23021">MKRLRSYSRNLADYHLVMDLLPLLASLRFTDTLVTPLSHVQAAILLGMGLQGKSVERLEAELGLPASQILALYNKSMRKMIAALRSVQEEEAAAELPSETAASEATLRMTPLQEDLADELIEGAAKATQQMREAHMRKQQAWLADSADLQRYTIRGTDSEWEAMLDKKSSVPQTVSLKGEARSPIAKETKKEKKMLGAAKRKRGRSE</sequence>
<dbReference type="Pfam" id="PF13725">
    <property type="entry name" value="tRNA_bind_2"/>
    <property type="match status" value="1"/>
</dbReference>
<dbReference type="AlphaFoldDB" id="A0A7S3EV76"/>
<gene>
    <name evidence="3" type="ORF">HERI1096_LOCUS10597</name>
</gene>
<dbReference type="GO" id="GO:1990883">
    <property type="term" value="F:18S rRNA cytidine N-acetyltransferase activity"/>
    <property type="evidence" value="ECO:0007669"/>
    <property type="project" value="TreeGrafter"/>
</dbReference>
<name>A0A7S3EV76_9EUKA</name>
<dbReference type="GO" id="GO:1904812">
    <property type="term" value="P:rRNA acetylation involved in maturation of SSU-rRNA"/>
    <property type="evidence" value="ECO:0007669"/>
    <property type="project" value="TreeGrafter"/>
</dbReference>
<dbReference type="GO" id="GO:0005730">
    <property type="term" value="C:nucleolus"/>
    <property type="evidence" value="ECO:0007669"/>
    <property type="project" value="TreeGrafter"/>
</dbReference>
<organism evidence="3">
    <name type="scientific">Haptolina ericina</name>
    <dbReference type="NCBI Taxonomy" id="156174"/>
    <lineage>
        <taxon>Eukaryota</taxon>
        <taxon>Haptista</taxon>
        <taxon>Haptophyta</taxon>
        <taxon>Prymnesiophyceae</taxon>
        <taxon>Prymnesiales</taxon>
        <taxon>Prymnesiaceae</taxon>
        <taxon>Haptolina</taxon>
    </lineage>
</organism>
<feature type="compositionally biased region" description="Basic and acidic residues" evidence="1">
    <location>
        <begin position="179"/>
        <end position="195"/>
    </location>
</feature>
<dbReference type="InterPro" id="IPR032672">
    <property type="entry name" value="TmcA/NAT10/Kre33"/>
</dbReference>
<proteinExistence type="predicted"/>
<feature type="domain" description="Possible tRNA binding" evidence="2">
    <location>
        <begin position="1"/>
        <end position="163"/>
    </location>
</feature>
<dbReference type="EMBL" id="HBHX01019051">
    <property type="protein sequence ID" value="CAE0109937.1"/>
    <property type="molecule type" value="Transcribed_RNA"/>
</dbReference>
<dbReference type="GO" id="GO:0030686">
    <property type="term" value="C:90S preribosome"/>
    <property type="evidence" value="ECO:0007669"/>
    <property type="project" value="TreeGrafter"/>
</dbReference>
<dbReference type="PANTHER" id="PTHR10925:SF5">
    <property type="entry name" value="RNA CYTIDINE ACETYLTRANSFERASE"/>
    <property type="match status" value="1"/>
</dbReference>
<dbReference type="PANTHER" id="PTHR10925">
    <property type="entry name" value="N-ACETYLTRANSFERASE 10"/>
    <property type="match status" value="1"/>
</dbReference>
<accession>A0A7S3EV76</accession>
<protein>
    <recommendedName>
        <fullName evidence="2">Possible tRNA binding domain-containing protein</fullName>
    </recommendedName>
</protein>
<dbReference type="GO" id="GO:0000049">
    <property type="term" value="F:tRNA binding"/>
    <property type="evidence" value="ECO:0007669"/>
    <property type="project" value="TreeGrafter"/>
</dbReference>
<reference evidence="3" key="1">
    <citation type="submission" date="2021-01" db="EMBL/GenBank/DDBJ databases">
        <authorList>
            <person name="Corre E."/>
            <person name="Pelletier E."/>
            <person name="Niang G."/>
            <person name="Scheremetjew M."/>
            <person name="Finn R."/>
            <person name="Kale V."/>
            <person name="Holt S."/>
            <person name="Cochrane G."/>
            <person name="Meng A."/>
            <person name="Brown T."/>
            <person name="Cohen L."/>
        </authorList>
    </citation>
    <scope>NUCLEOTIDE SEQUENCE</scope>
    <source>
        <strain evidence="3">CCMP281</strain>
    </source>
</reference>
<evidence type="ECO:0000256" key="1">
    <source>
        <dbReference type="SAM" id="MobiDB-lite"/>
    </source>
</evidence>
<dbReference type="InterPro" id="IPR027992">
    <property type="entry name" value="tRNA_bind_dom"/>
</dbReference>
<evidence type="ECO:0000259" key="2">
    <source>
        <dbReference type="Pfam" id="PF13725"/>
    </source>
</evidence>
<feature type="region of interest" description="Disordered" evidence="1">
    <location>
        <begin position="165"/>
        <end position="207"/>
    </location>
</feature>
<evidence type="ECO:0000313" key="3">
    <source>
        <dbReference type="EMBL" id="CAE0109937.1"/>
    </source>
</evidence>